<evidence type="ECO:0000313" key="5">
    <source>
        <dbReference type="EMBL" id="KAL3643187.1"/>
    </source>
</evidence>
<gene>
    <name evidence="5" type="ORF">CASFOL_014002</name>
</gene>
<dbReference type="PANTHER" id="PTHR11064:SF115">
    <property type="entry name" value="NUCLEAR TRANSCRIPTION FACTOR Y SUBUNIT B-9"/>
    <property type="match status" value="1"/>
</dbReference>
<evidence type="ECO:0000313" key="6">
    <source>
        <dbReference type="Proteomes" id="UP001632038"/>
    </source>
</evidence>
<organism evidence="5 6">
    <name type="scientific">Castilleja foliolosa</name>
    <dbReference type="NCBI Taxonomy" id="1961234"/>
    <lineage>
        <taxon>Eukaryota</taxon>
        <taxon>Viridiplantae</taxon>
        <taxon>Streptophyta</taxon>
        <taxon>Embryophyta</taxon>
        <taxon>Tracheophyta</taxon>
        <taxon>Spermatophyta</taxon>
        <taxon>Magnoliopsida</taxon>
        <taxon>eudicotyledons</taxon>
        <taxon>Gunneridae</taxon>
        <taxon>Pentapetalae</taxon>
        <taxon>asterids</taxon>
        <taxon>lamiids</taxon>
        <taxon>Lamiales</taxon>
        <taxon>Orobanchaceae</taxon>
        <taxon>Pedicularideae</taxon>
        <taxon>Castillejinae</taxon>
        <taxon>Castilleja</taxon>
    </lineage>
</organism>
<accession>A0ABD3DPF8</accession>
<protein>
    <recommendedName>
        <fullName evidence="4">Transcription factor CBF/NF-Y/archaeal histone domain-containing protein</fullName>
    </recommendedName>
</protein>
<proteinExistence type="inferred from homology"/>
<comment type="caution">
    <text evidence="5">The sequence shown here is derived from an EMBL/GenBank/DDBJ whole genome shotgun (WGS) entry which is preliminary data.</text>
</comment>
<keyword evidence="2" id="KW-0805">Transcription regulation</keyword>
<dbReference type="EMBL" id="JAVIJP010000016">
    <property type="protein sequence ID" value="KAL3643187.1"/>
    <property type="molecule type" value="Genomic_DNA"/>
</dbReference>
<dbReference type="AlphaFoldDB" id="A0ABD3DPF8"/>
<sequence length="221" mass="24175">MQEAQIQGKHTPKGLSIIINEGGRTSTTAADNPTNADNLNTNPQHESFKRAADQYMPVAHVVRIMRQVLPSHAKISDDAKETIQECVSEFINFVTTEANQRCHKEYRKTVSPDDVISAMGLLGFDNYVGPLTVFLDKHCAQDPARGLTHRHMPYARRGVYGPTTQMAQPPAPPGPSVTPVEHRGNYVGLPQQMGGYFMGNQSGGEDASGGAEIDPFAELFR</sequence>
<reference evidence="6" key="1">
    <citation type="journal article" date="2024" name="IScience">
        <title>Strigolactones Initiate the Formation of Haustorium-like Structures in Castilleja.</title>
        <authorList>
            <person name="Buerger M."/>
            <person name="Peterson D."/>
            <person name="Chory J."/>
        </authorList>
    </citation>
    <scope>NUCLEOTIDE SEQUENCE [LARGE SCALE GENOMIC DNA]</scope>
</reference>
<keyword evidence="3" id="KW-0804">Transcription</keyword>
<keyword evidence="6" id="KW-1185">Reference proteome</keyword>
<dbReference type="InterPro" id="IPR003958">
    <property type="entry name" value="CBFA_NFYB_domain"/>
</dbReference>
<dbReference type="SUPFAM" id="SSF47113">
    <property type="entry name" value="Histone-fold"/>
    <property type="match status" value="1"/>
</dbReference>
<dbReference type="Pfam" id="PF00808">
    <property type="entry name" value="CBFD_NFYB_HMF"/>
    <property type="match status" value="1"/>
</dbReference>
<evidence type="ECO:0000256" key="3">
    <source>
        <dbReference type="ARBA" id="ARBA00023163"/>
    </source>
</evidence>
<dbReference type="InterPro" id="IPR009072">
    <property type="entry name" value="Histone-fold"/>
</dbReference>
<dbReference type="Gene3D" id="1.10.20.10">
    <property type="entry name" value="Histone, subunit A"/>
    <property type="match status" value="1"/>
</dbReference>
<comment type="similarity">
    <text evidence="1">Belongs to the NFYB/HAP3 subunit family.</text>
</comment>
<dbReference type="InterPro" id="IPR027113">
    <property type="entry name" value="Transc_fact_NFYB/HAP3"/>
</dbReference>
<dbReference type="Proteomes" id="UP001632038">
    <property type="component" value="Unassembled WGS sequence"/>
</dbReference>
<dbReference type="CDD" id="cd22907">
    <property type="entry name" value="HFD_NFYB"/>
    <property type="match status" value="1"/>
</dbReference>
<name>A0ABD3DPF8_9LAMI</name>
<evidence type="ECO:0000259" key="4">
    <source>
        <dbReference type="Pfam" id="PF00808"/>
    </source>
</evidence>
<dbReference type="PANTHER" id="PTHR11064">
    <property type="entry name" value="CCAAT-BINDING TRANSCRIPTION FACTOR-RELATED"/>
    <property type="match status" value="1"/>
</dbReference>
<evidence type="ECO:0000256" key="2">
    <source>
        <dbReference type="ARBA" id="ARBA00023015"/>
    </source>
</evidence>
<dbReference type="PRINTS" id="PR00615">
    <property type="entry name" value="CCAATSUBUNTA"/>
</dbReference>
<feature type="domain" description="Transcription factor CBF/NF-Y/archaeal histone" evidence="4">
    <location>
        <begin position="56"/>
        <end position="119"/>
    </location>
</feature>
<evidence type="ECO:0000256" key="1">
    <source>
        <dbReference type="ARBA" id="ARBA00009053"/>
    </source>
</evidence>